<keyword evidence="5 17" id="KW-0808">Transferase</keyword>
<dbReference type="PROSITE" id="PS00371">
    <property type="entry name" value="PTS_EIIA_TYPE_1_HIS"/>
    <property type="match status" value="1"/>
</dbReference>
<dbReference type="NCBIfam" id="TIGR02002">
    <property type="entry name" value="PTS-II-BC-glcB"/>
    <property type="match status" value="1"/>
</dbReference>
<keyword evidence="7 13" id="KW-0812">Transmembrane</keyword>
<feature type="transmembrane region" description="Helical" evidence="13">
    <location>
        <begin position="90"/>
        <end position="110"/>
    </location>
</feature>
<feature type="region of interest" description="Disordered" evidence="12">
    <location>
        <begin position="501"/>
        <end position="533"/>
    </location>
</feature>
<comment type="subcellular location">
    <subcellularLocation>
        <location evidence="1">Cell membrane</location>
        <topology evidence="1">Multi-pass membrane protein</topology>
    </subcellularLocation>
</comment>
<evidence type="ECO:0000256" key="8">
    <source>
        <dbReference type="ARBA" id="ARBA00022777"/>
    </source>
</evidence>
<feature type="transmembrane region" description="Helical" evidence="13">
    <location>
        <begin position="301"/>
        <end position="318"/>
    </location>
</feature>
<dbReference type="RefSeq" id="WP_263061085.1">
    <property type="nucleotide sequence ID" value="NZ_JAOUSE010000006.1"/>
</dbReference>
<evidence type="ECO:0000256" key="6">
    <source>
        <dbReference type="ARBA" id="ARBA00022683"/>
    </source>
</evidence>
<evidence type="ECO:0000256" key="4">
    <source>
        <dbReference type="ARBA" id="ARBA00022597"/>
    </source>
</evidence>
<feature type="transmembrane region" description="Helical" evidence="13">
    <location>
        <begin position="355"/>
        <end position="372"/>
    </location>
</feature>
<reference evidence="17 18" key="1">
    <citation type="submission" date="2022-10" db="EMBL/GenBank/DDBJ databases">
        <title>Description of Fervidibacillus gen. nov. in the family Fervidibacillaceae fam. nov. with two species, Fervidibacillus albus sp. nov., and Fervidibacillus halotolerans sp. nov., isolated from tidal flat sediments.</title>
        <authorList>
            <person name="Kwon K.K."/>
            <person name="Yang S.-H."/>
        </authorList>
    </citation>
    <scope>NUCLEOTIDE SEQUENCE [LARGE SCALE GENOMIC DNA]</scope>
    <source>
        <strain evidence="17 18">DSM 23332</strain>
    </source>
</reference>
<evidence type="ECO:0000256" key="7">
    <source>
        <dbReference type="ARBA" id="ARBA00022692"/>
    </source>
</evidence>
<evidence type="ECO:0000256" key="13">
    <source>
        <dbReference type="SAM" id="Phobius"/>
    </source>
</evidence>
<dbReference type="InterPro" id="IPR001127">
    <property type="entry name" value="PTS_EIIA_1_perm"/>
</dbReference>
<dbReference type="CDD" id="cd00212">
    <property type="entry name" value="PTS_IIB_glc"/>
    <property type="match status" value="1"/>
</dbReference>
<evidence type="ECO:0000313" key="17">
    <source>
        <dbReference type="EMBL" id="MCU9593581.1"/>
    </source>
</evidence>
<dbReference type="InterPro" id="IPR011299">
    <property type="entry name" value="PTS_IIBC_glc"/>
</dbReference>
<gene>
    <name evidence="17" type="primary">ptsG</name>
    <name evidence="17" type="ORF">OEV82_03805</name>
</gene>
<evidence type="ECO:0000259" key="16">
    <source>
        <dbReference type="PROSITE" id="PS51103"/>
    </source>
</evidence>
<evidence type="ECO:0000256" key="10">
    <source>
        <dbReference type="ARBA" id="ARBA00023136"/>
    </source>
</evidence>
<sequence length="683" mass="74319">MFKKIFGSLQKVGKALMLPVALLPAAGLLLGIGNAIGQENMIDVLPFLQADWIQLIGDVMEEAGGIIFSNLALLFAAGVAIGLAGDGAAALAAIVGYLVMNQVMGSWLGLTADDIGTEPSFASVLGIPTLQTGVFGGIIIGLIAAFCYNKYHDIKMPSYLGFFAGKRFVPIVTAAFSFVVGLILLVVWPPVQNALNSASMWLIEEGTYLAVFMFGFIKRLLIPFGLHHIYHAPFWYEFGSYTTAAGEVVRGDMTIFFAQLRDGVELTAGHFMAGEFPVMLFGLPAAALAMYHVAKPEKKKLVAGIFAGGALTSALTGITEPLEFTFLFLSPVLFLIHAVLDGLSFVILTWLDIHIGYTFSGGFIDFFQFGILPGKEPWWLVILVGLVFAVLYYFIFRFFIVKFDLKTPGREDTEENGNEEKVSVGDDLPYNILEAMGGKENIAHLDACITRLRVQVNDIHNVDKEELKKLGAAGVLEVGNNIQAIFGPKSDTLKSQIQDIMSGKKPRPVKTKNQEESSQPNEKPETLQSEVNNNEKYISPIKGKLIPISEVPDQVFSQKMMGDGFAIEPEDGLVVAPADGKIINVFPTKHAIGFQTVGGREILIHFGIDTVNLKGEGFETLVNEGEEVKAGQPLLRADINFIKEHVPSIITPVVFTNLSEGENIVLEKSGPVQLKEEDIISIK</sequence>
<evidence type="ECO:0000256" key="11">
    <source>
        <dbReference type="PROSITE-ProRule" id="PRU00421"/>
    </source>
</evidence>
<dbReference type="PANTHER" id="PTHR30009">
    <property type="entry name" value="CYTOCHROME C-TYPE SYNTHESIS PROTEIN AND PTS TRANSMEMBRANE COMPONENT"/>
    <property type="match status" value="1"/>
</dbReference>
<protein>
    <submittedName>
        <fullName evidence="17">Glucose-specific PTS transporter subunit IIBC</fullName>
        <ecNumber evidence="17">2.7.1.199</ecNumber>
    </submittedName>
</protein>
<keyword evidence="8" id="KW-0418">Kinase</keyword>
<feature type="transmembrane region" description="Helical" evidence="13">
    <location>
        <begin position="208"/>
        <end position="226"/>
    </location>
</feature>
<dbReference type="Gene3D" id="2.70.70.10">
    <property type="entry name" value="Glucose Permease (Domain IIA)"/>
    <property type="match status" value="1"/>
</dbReference>
<evidence type="ECO:0000313" key="18">
    <source>
        <dbReference type="Proteomes" id="UP001208656"/>
    </source>
</evidence>
<dbReference type="Gene3D" id="3.30.1360.60">
    <property type="entry name" value="Glucose permease domain IIB"/>
    <property type="match status" value="1"/>
</dbReference>
<dbReference type="CDD" id="cd00210">
    <property type="entry name" value="PTS_IIA_glc"/>
    <property type="match status" value="1"/>
</dbReference>
<feature type="active site" description="Phosphocysteine intermediate; for EIIB activity" evidence="11">
    <location>
        <position position="448"/>
    </location>
</feature>
<evidence type="ECO:0000256" key="12">
    <source>
        <dbReference type="SAM" id="MobiDB-lite"/>
    </source>
</evidence>
<dbReference type="SUPFAM" id="SSF55604">
    <property type="entry name" value="Glucose permease domain IIB"/>
    <property type="match status" value="1"/>
</dbReference>
<dbReference type="PROSITE" id="PS51098">
    <property type="entry name" value="PTS_EIIB_TYPE_1"/>
    <property type="match status" value="1"/>
</dbReference>
<dbReference type="PANTHER" id="PTHR30009:SF20">
    <property type="entry name" value="PTS SYSTEM GLUCOSE-SPECIFIC EIICB COMPONENT-RELATED"/>
    <property type="match status" value="1"/>
</dbReference>
<evidence type="ECO:0000256" key="5">
    <source>
        <dbReference type="ARBA" id="ARBA00022679"/>
    </source>
</evidence>
<dbReference type="Pfam" id="PF00367">
    <property type="entry name" value="PTS_EIIB"/>
    <property type="match status" value="1"/>
</dbReference>
<dbReference type="InterPro" id="IPR013013">
    <property type="entry name" value="PTS_EIIC_1"/>
</dbReference>
<dbReference type="InterPro" id="IPR050429">
    <property type="entry name" value="PTS_Glucose_EIICBA"/>
</dbReference>
<keyword evidence="3" id="KW-1003">Cell membrane</keyword>
<dbReference type="EC" id="2.7.1.199" evidence="17"/>
<dbReference type="GO" id="GO:0016740">
    <property type="term" value="F:transferase activity"/>
    <property type="evidence" value="ECO:0007669"/>
    <property type="project" value="UniProtKB-KW"/>
</dbReference>
<dbReference type="EMBL" id="JAOUSE010000006">
    <property type="protein sequence ID" value="MCU9593581.1"/>
    <property type="molecule type" value="Genomic_DNA"/>
</dbReference>
<keyword evidence="6" id="KW-0598">Phosphotransferase system</keyword>
<feature type="transmembrane region" description="Helical" evidence="13">
    <location>
        <begin position="130"/>
        <end position="148"/>
    </location>
</feature>
<dbReference type="InterPro" id="IPR003352">
    <property type="entry name" value="PTS_EIIC"/>
</dbReference>
<dbReference type="NCBIfam" id="TIGR00830">
    <property type="entry name" value="PTBA"/>
    <property type="match status" value="1"/>
</dbReference>
<comment type="caution">
    <text evidence="17">The sequence shown here is derived from an EMBL/GenBank/DDBJ whole genome shotgun (WGS) entry which is preliminary data.</text>
</comment>
<feature type="transmembrane region" description="Helical" evidence="13">
    <location>
        <begin position="324"/>
        <end position="348"/>
    </location>
</feature>
<feature type="transmembrane region" description="Helical" evidence="13">
    <location>
        <begin position="278"/>
        <end position="294"/>
    </location>
</feature>
<dbReference type="Pfam" id="PF00358">
    <property type="entry name" value="PTS_EIIA_1"/>
    <property type="match status" value="1"/>
</dbReference>
<keyword evidence="4" id="KW-0762">Sugar transport</keyword>
<dbReference type="InterPro" id="IPR001996">
    <property type="entry name" value="PTS_IIB_1"/>
</dbReference>
<name>A0ABT2WF64_9BACI</name>
<dbReference type="InterPro" id="IPR018113">
    <property type="entry name" value="PTrfase_EIIB_Cys"/>
</dbReference>
<feature type="transmembrane region" description="Helical" evidence="13">
    <location>
        <begin position="378"/>
        <end position="400"/>
    </location>
</feature>
<dbReference type="SUPFAM" id="SSF51261">
    <property type="entry name" value="Duplicated hybrid motif"/>
    <property type="match status" value="1"/>
</dbReference>
<dbReference type="Proteomes" id="UP001208656">
    <property type="component" value="Unassembled WGS sequence"/>
</dbReference>
<dbReference type="PROSITE" id="PS51103">
    <property type="entry name" value="PTS_EIIC_TYPE_1"/>
    <property type="match status" value="1"/>
</dbReference>
<dbReference type="PROSITE" id="PS01035">
    <property type="entry name" value="PTS_EIIB_TYPE_1_CYS"/>
    <property type="match status" value="1"/>
</dbReference>
<keyword evidence="2" id="KW-0813">Transport</keyword>
<feature type="transmembrane region" description="Helical" evidence="13">
    <location>
        <begin position="168"/>
        <end position="188"/>
    </location>
</feature>
<proteinExistence type="predicted"/>
<feature type="domain" description="PTS EIIB type-1" evidence="15">
    <location>
        <begin position="426"/>
        <end position="507"/>
    </location>
</feature>
<evidence type="ECO:0000256" key="1">
    <source>
        <dbReference type="ARBA" id="ARBA00004651"/>
    </source>
</evidence>
<feature type="transmembrane region" description="Helical" evidence="13">
    <location>
        <begin position="63"/>
        <end position="83"/>
    </location>
</feature>
<evidence type="ECO:0000256" key="2">
    <source>
        <dbReference type="ARBA" id="ARBA00022448"/>
    </source>
</evidence>
<evidence type="ECO:0000259" key="15">
    <source>
        <dbReference type="PROSITE" id="PS51098"/>
    </source>
</evidence>
<dbReference type="PROSITE" id="PS51093">
    <property type="entry name" value="PTS_EIIA_TYPE_1"/>
    <property type="match status" value="1"/>
</dbReference>
<evidence type="ECO:0000256" key="3">
    <source>
        <dbReference type="ARBA" id="ARBA00022475"/>
    </source>
</evidence>
<accession>A0ABT2WF64</accession>
<organism evidence="17 18">
    <name type="scientific">Pallidibacillus thermolactis</name>
    <dbReference type="NCBI Taxonomy" id="251051"/>
    <lineage>
        <taxon>Bacteria</taxon>
        <taxon>Bacillati</taxon>
        <taxon>Bacillota</taxon>
        <taxon>Bacilli</taxon>
        <taxon>Bacillales</taxon>
        <taxon>Bacillaceae</taxon>
        <taxon>Pallidibacillus</taxon>
    </lineage>
</organism>
<feature type="domain" description="PTS EIIC type-1" evidence="16">
    <location>
        <begin position="3"/>
        <end position="412"/>
    </location>
</feature>
<feature type="compositionally biased region" description="Polar residues" evidence="12">
    <location>
        <begin position="516"/>
        <end position="533"/>
    </location>
</feature>
<keyword evidence="9 13" id="KW-1133">Transmembrane helix</keyword>
<evidence type="ECO:0000259" key="14">
    <source>
        <dbReference type="PROSITE" id="PS51093"/>
    </source>
</evidence>
<dbReference type="InterPro" id="IPR011055">
    <property type="entry name" value="Dup_hybrid_motif"/>
</dbReference>
<dbReference type="InterPro" id="IPR036878">
    <property type="entry name" value="Glu_permease_IIB"/>
</dbReference>
<evidence type="ECO:0000256" key="9">
    <source>
        <dbReference type="ARBA" id="ARBA00022989"/>
    </source>
</evidence>
<dbReference type="NCBIfam" id="TIGR00826">
    <property type="entry name" value="EIIB_glc"/>
    <property type="match status" value="1"/>
</dbReference>
<feature type="domain" description="PTS EIIA type-1" evidence="14">
    <location>
        <begin position="553"/>
        <end position="657"/>
    </location>
</feature>
<keyword evidence="10 13" id="KW-0472">Membrane</keyword>
<keyword evidence="18" id="KW-1185">Reference proteome</keyword>
<dbReference type="Pfam" id="PF02378">
    <property type="entry name" value="PTS_EIIC"/>
    <property type="match status" value="1"/>
</dbReference>